<dbReference type="InterPro" id="IPR014905">
    <property type="entry name" value="HIRAN"/>
</dbReference>
<evidence type="ECO:0000259" key="3">
    <source>
        <dbReference type="Pfam" id="PF08797"/>
    </source>
</evidence>
<reference evidence="4 5" key="1">
    <citation type="submission" date="2019-06" db="EMBL/GenBank/DDBJ databases">
        <title>Saccharibacillus brassicae sp. nov., an endophytic bacterium isolated from Chinese cabbage seeds (Brassica pekinensis).</title>
        <authorList>
            <person name="Jiang L."/>
            <person name="Lee J."/>
            <person name="Kim S.W."/>
        </authorList>
    </citation>
    <scope>NUCLEOTIDE SEQUENCE [LARGE SCALE GENOMIC DNA]</scope>
    <source>
        <strain evidence="5">KCTC 43072 / ATSA2</strain>
    </source>
</reference>
<dbReference type="OrthoDB" id="46144at2"/>
<sequence>MPEKHTYHKLLLVWKSPRNKANYAVGTLELKDEQYFFYYNHEIYKQAVKEGFVPFVGLSDVETIYQSNKLFSSFERRIPNTDRNDFKRFLKSHKINSSNVEWEYLCITQGRLATDQISFIAPIIYASTSNVALLNVDIAGWSHTKDEVQDYHIDDPISVQWDASNEKDREAVEVVLDYREKLRLGYIPKPFNAFFYKVLKDGFDIHARIQAKIPEENRPLILVACEMDENSFGKLKELHYMFEVRNWI</sequence>
<evidence type="ECO:0000256" key="1">
    <source>
        <dbReference type="ARBA" id="ARBA00022723"/>
    </source>
</evidence>
<feature type="domain" description="HIRAN" evidence="3">
    <location>
        <begin position="134"/>
        <end position="210"/>
    </location>
</feature>
<dbReference type="KEGG" id="saca:FFV09_04910"/>
<keyword evidence="2" id="KW-0378">Hydrolase</keyword>
<keyword evidence="1" id="KW-0479">Metal-binding</keyword>
<evidence type="ECO:0000256" key="2">
    <source>
        <dbReference type="ARBA" id="ARBA00022801"/>
    </source>
</evidence>
<evidence type="ECO:0000313" key="4">
    <source>
        <dbReference type="EMBL" id="QDH20256.1"/>
    </source>
</evidence>
<accession>A0A4Y6UV47</accession>
<dbReference type="EMBL" id="CP041217">
    <property type="protein sequence ID" value="QDH20256.1"/>
    <property type="molecule type" value="Genomic_DNA"/>
</dbReference>
<dbReference type="Pfam" id="PF08797">
    <property type="entry name" value="HIRAN"/>
    <property type="match status" value="1"/>
</dbReference>
<dbReference type="GO" id="GO:0008270">
    <property type="term" value="F:zinc ion binding"/>
    <property type="evidence" value="ECO:0007669"/>
    <property type="project" value="InterPro"/>
</dbReference>
<dbReference type="RefSeq" id="WP_141446642.1">
    <property type="nucleotide sequence ID" value="NZ_CP041217.1"/>
</dbReference>
<dbReference type="GO" id="GO:0003676">
    <property type="term" value="F:nucleic acid binding"/>
    <property type="evidence" value="ECO:0007669"/>
    <property type="project" value="InterPro"/>
</dbReference>
<name>A0A4Y6UV47_SACBS</name>
<dbReference type="AlphaFoldDB" id="A0A4Y6UV47"/>
<dbReference type="GO" id="GO:0016818">
    <property type="term" value="F:hydrolase activity, acting on acid anhydrides, in phosphorus-containing anhydrides"/>
    <property type="evidence" value="ECO:0007669"/>
    <property type="project" value="InterPro"/>
</dbReference>
<proteinExistence type="predicted"/>
<protein>
    <submittedName>
        <fullName evidence="4">HIRAN domain-containing protein</fullName>
    </submittedName>
</protein>
<dbReference type="Gene3D" id="3.30.70.2330">
    <property type="match status" value="1"/>
</dbReference>
<gene>
    <name evidence="4" type="ORF">FFV09_04910</name>
</gene>
<evidence type="ECO:0000313" key="5">
    <source>
        <dbReference type="Proteomes" id="UP000316968"/>
    </source>
</evidence>
<dbReference type="Proteomes" id="UP000316968">
    <property type="component" value="Chromosome"/>
</dbReference>
<organism evidence="4 5">
    <name type="scientific">Saccharibacillus brassicae</name>
    <dbReference type="NCBI Taxonomy" id="2583377"/>
    <lineage>
        <taxon>Bacteria</taxon>
        <taxon>Bacillati</taxon>
        <taxon>Bacillota</taxon>
        <taxon>Bacilli</taxon>
        <taxon>Bacillales</taxon>
        <taxon>Paenibacillaceae</taxon>
        <taxon>Saccharibacillus</taxon>
    </lineage>
</organism>
<keyword evidence="5" id="KW-1185">Reference proteome</keyword>